<dbReference type="EMBL" id="KB469304">
    <property type="protein sequence ID" value="EPQ53942.1"/>
    <property type="molecule type" value="Genomic_DNA"/>
</dbReference>
<dbReference type="AlphaFoldDB" id="S7Q316"/>
<sequence>MALISIDSLQSAQTLARTGLPYPPEGLIVHISNEEPVLADIEASFREVRTSQAVLGPALRLSEALTLHQTPLNEYLHDLSEALQSILERCRSSLTHFEHILPDFPLPVHCLHALNSAELDNLRSISVQWSVTARRDHEGKGYPLITEEQRSNTMADFFSALHAIVERYSEMLEILRISMPSMGYPLFNSLQTSIQSDFCNPSLAPRLRVLDLTHTAPGLEQLLDILAARATALEHIIVDQGADFSGSVDCEDSDEADEEPNGWYLVGRHLALLRSKHGDGYALRSLCASMTEKTGHLALFPSRLTRDELREKLSSGAAGSLAQGATDEAMKWVQETLVVCVAWPHLAAVGNVDEDAKLHAEGCGHTSGWGTLQPSAVWSPELREFQLLRNPQVL</sequence>
<protein>
    <submittedName>
        <fullName evidence="1">Uncharacterized protein</fullName>
    </submittedName>
</protein>
<evidence type="ECO:0000313" key="2">
    <source>
        <dbReference type="Proteomes" id="UP000030669"/>
    </source>
</evidence>
<dbReference type="HOGENOM" id="CLU_678122_0_0_1"/>
<evidence type="ECO:0000313" key="1">
    <source>
        <dbReference type="EMBL" id="EPQ53942.1"/>
    </source>
</evidence>
<name>S7Q316_GLOTA</name>
<accession>S7Q316</accession>
<reference evidence="1 2" key="1">
    <citation type="journal article" date="2012" name="Science">
        <title>The Paleozoic origin of enzymatic lignin decomposition reconstructed from 31 fungal genomes.</title>
        <authorList>
            <person name="Floudas D."/>
            <person name="Binder M."/>
            <person name="Riley R."/>
            <person name="Barry K."/>
            <person name="Blanchette R.A."/>
            <person name="Henrissat B."/>
            <person name="Martinez A.T."/>
            <person name="Otillar R."/>
            <person name="Spatafora J.W."/>
            <person name="Yadav J.S."/>
            <person name="Aerts A."/>
            <person name="Benoit I."/>
            <person name="Boyd A."/>
            <person name="Carlson A."/>
            <person name="Copeland A."/>
            <person name="Coutinho P.M."/>
            <person name="de Vries R.P."/>
            <person name="Ferreira P."/>
            <person name="Findley K."/>
            <person name="Foster B."/>
            <person name="Gaskell J."/>
            <person name="Glotzer D."/>
            <person name="Gorecki P."/>
            <person name="Heitman J."/>
            <person name="Hesse C."/>
            <person name="Hori C."/>
            <person name="Igarashi K."/>
            <person name="Jurgens J.A."/>
            <person name="Kallen N."/>
            <person name="Kersten P."/>
            <person name="Kohler A."/>
            <person name="Kuees U."/>
            <person name="Kumar T.K.A."/>
            <person name="Kuo A."/>
            <person name="LaButti K."/>
            <person name="Larrondo L.F."/>
            <person name="Lindquist E."/>
            <person name="Ling A."/>
            <person name="Lombard V."/>
            <person name="Lucas S."/>
            <person name="Lundell T."/>
            <person name="Martin R."/>
            <person name="McLaughlin D.J."/>
            <person name="Morgenstern I."/>
            <person name="Morin E."/>
            <person name="Murat C."/>
            <person name="Nagy L.G."/>
            <person name="Nolan M."/>
            <person name="Ohm R.A."/>
            <person name="Patyshakuliyeva A."/>
            <person name="Rokas A."/>
            <person name="Ruiz-Duenas F.J."/>
            <person name="Sabat G."/>
            <person name="Salamov A."/>
            <person name="Samejima M."/>
            <person name="Schmutz J."/>
            <person name="Slot J.C."/>
            <person name="St John F."/>
            <person name="Stenlid J."/>
            <person name="Sun H."/>
            <person name="Sun S."/>
            <person name="Syed K."/>
            <person name="Tsang A."/>
            <person name="Wiebenga A."/>
            <person name="Young D."/>
            <person name="Pisabarro A."/>
            <person name="Eastwood D.C."/>
            <person name="Martin F."/>
            <person name="Cullen D."/>
            <person name="Grigoriev I.V."/>
            <person name="Hibbett D.S."/>
        </authorList>
    </citation>
    <scope>NUCLEOTIDE SEQUENCE [LARGE SCALE GENOMIC DNA]</scope>
    <source>
        <strain evidence="1 2">ATCC 11539</strain>
    </source>
</reference>
<organism evidence="1 2">
    <name type="scientific">Gloeophyllum trabeum (strain ATCC 11539 / FP-39264 / Madison 617)</name>
    <name type="common">Brown rot fungus</name>
    <dbReference type="NCBI Taxonomy" id="670483"/>
    <lineage>
        <taxon>Eukaryota</taxon>
        <taxon>Fungi</taxon>
        <taxon>Dikarya</taxon>
        <taxon>Basidiomycota</taxon>
        <taxon>Agaricomycotina</taxon>
        <taxon>Agaricomycetes</taxon>
        <taxon>Gloeophyllales</taxon>
        <taxon>Gloeophyllaceae</taxon>
        <taxon>Gloeophyllum</taxon>
    </lineage>
</organism>
<dbReference type="RefSeq" id="XP_007867313.1">
    <property type="nucleotide sequence ID" value="XM_007869122.1"/>
</dbReference>
<proteinExistence type="predicted"/>
<dbReference type="GeneID" id="19302084"/>
<gene>
    <name evidence="1" type="ORF">GLOTRDRAFT_130338</name>
</gene>
<dbReference type="KEGG" id="gtr:GLOTRDRAFT_130338"/>
<keyword evidence="2" id="KW-1185">Reference proteome</keyword>
<dbReference type="Proteomes" id="UP000030669">
    <property type="component" value="Unassembled WGS sequence"/>
</dbReference>